<protein>
    <recommendedName>
        <fullName evidence="2">histidine kinase</fullName>
        <ecNumber evidence="2">2.7.13.3</ecNumber>
    </recommendedName>
</protein>
<evidence type="ECO:0000256" key="1">
    <source>
        <dbReference type="ARBA" id="ARBA00000085"/>
    </source>
</evidence>
<dbReference type="Gene3D" id="3.30.565.10">
    <property type="entry name" value="Histidine kinase-like ATPase, C-terminal domain"/>
    <property type="match status" value="1"/>
</dbReference>
<feature type="transmembrane region" description="Helical" evidence="9">
    <location>
        <begin position="140"/>
        <end position="160"/>
    </location>
</feature>
<comment type="catalytic activity">
    <reaction evidence="1">
        <text>ATP + protein L-histidine = ADP + protein N-phospho-L-histidine.</text>
        <dbReference type="EC" id="2.7.13.3"/>
    </reaction>
</comment>
<evidence type="ECO:0000256" key="3">
    <source>
        <dbReference type="ARBA" id="ARBA00022553"/>
    </source>
</evidence>
<keyword evidence="9" id="KW-0812">Transmembrane</keyword>
<dbReference type="InterPro" id="IPR050482">
    <property type="entry name" value="Sensor_HK_TwoCompSys"/>
</dbReference>
<dbReference type="InterPro" id="IPR036890">
    <property type="entry name" value="HATPase_C_sf"/>
</dbReference>
<feature type="domain" description="Signal transduction histidine kinase subgroup 3 dimerisation and phosphoacceptor" evidence="10">
    <location>
        <begin position="192"/>
        <end position="257"/>
    </location>
</feature>
<reference evidence="11 12" key="1">
    <citation type="submission" date="2020-08" db="EMBL/GenBank/DDBJ databases">
        <title>Genome sequence of Nocardioides mesophilus KACC 16243T.</title>
        <authorList>
            <person name="Hyun D.-W."/>
            <person name="Bae J.-W."/>
        </authorList>
    </citation>
    <scope>NUCLEOTIDE SEQUENCE [LARGE SCALE GENOMIC DNA]</scope>
    <source>
        <strain evidence="11 12">KACC 16243</strain>
    </source>
</reference>
<feature type="transmembrane region" description="Helical" evidence="9">
    <location>
        <begin position="29"/>
        <end position="46"/>
    </location>
</feature>
<feature type="transmembrane region" description="Helical" evidence="9">
    <location>
        <begin position="114"/>
        <end position="134"/>
    </location>
</feature>
<keyword evidence="5" id="KW-0547">Nucleotide-binding</keyword>
<sequence length="392" mass="42055">MTHSSVTHGPGVPEVQGRTAGPLGWRGNAWRLVLALAFSLLSWLTASADRSAFDRVGDVALGLVAFALVAVRRRWPVAVAVGTTALAALTSLAAGPAILATVSLATGRRWRPMLVVGALAVVGGEVFTHLHPWSRTDPPWLVTVLNAALIAASMAWGMYVGSRRELIWSLECRAAAAESERDLRAARSRLEERARIAREMHDVLAHRISHIAIRAGALHYRTDISCHEMRDTAGAIRESAHLALIDLRAVLGVLRDEAGELERLPQPAHGDLADLIEEARRSGMRVTWSDHIADDAVPDGVGRTIYRIVQEGLTNAGKHAPGADVEIELAGTAEEGVTVVVRNALGFGRSSTPGAGLGLVGLTERAQLSGGRLEHGREGRDFVVRTWVPWTP</sequence>
<keyword evidence="8" id="KW-0902">Two-component regulatory system</keyword>
<dbReference type="SUPFAM" id="SSF55874">
    <property type="entry name" value="ATPase domain of HSP90 chaperone/DNA topoisomerase II/histidine kinase"/>
    <property type="match status" value="1"/>
</dbReference>
<dbReference type="Pfam" id="PF07730">
    <property type="entry name" value="HisKA_3"/>
    <property type="match status" value="1"/>
</dbReference>
<evidence type="ECO:0000256" key="2">
    <source>
        <dbReference type="ARBA" id="ARBA00012438"/>
    </source>
</evidence>
<dbReference type="Proteomes" id="UP000515947">
    <property type="component" value="Chromosome"/>
</dbReference>
<keyword evidence="6 11" id="KW-0418">Kinase</keyword>
<feature type="transmembrane region" description="Helical" evidence="9">
    <location>
        <begin position="77"/>
        <end position="102"/>
    </location>
</feature>
<dbReference type="KEGG" id="nmes:H9L09_01670"/>
<evidence type="ECO:0000256" key="6">
    <source>
        <dbReference type="ARBA" id="ARBA00022777"/>
    </source>
</evidence>
<keyword evidence="9" id="KW-1133">Transmembrane helix</keyword>
<dbReference type="GO" id="GO:0000155">
    <property type="term" value="F:phosphorelay sensor kinase activity"/>
    <property type="evidence" value="ECO:0007669"/>
    <property type="project" value="InterPro"/>
</dbReference>
<keyword evidence="4" id="KW-0808">Transferase</keyword>
<organism evidence="11 12">
    <name type="scientific">Nocardioides mesophilus</name>
    <dbReference type="NCBI Taxonomy" id="433659"/>
    <lineage>
        <taxon>Bacteria</taxon>
        <taxon>Bacillati</taxon>
        <taxon>Actinomycetota</taxon>
        <taxon>Actinomycetes</taxon>
        <taxon>Propionibacteriales</taxon>
        <taxon>Nocardioidaceae</taxon>
        <taxon>Nocardioides</taxon>
    </lineage>
</organism>
<keyword evidence="3" id="KW-0597">Phosphoprotein</keyword>
<keyword evidence="9" id="KW-0472">Membrane</keyword>
<evidence type="ECO:0000313" key="11">
    <source>
        <dbReference type="EMBL" id="QNN53223.1"/>
    </source>
</evidence>
<evidence type="ECO:0000256" key="4">
    <source>
        <dbReference type="ARBA" id="ARBA00022679"/>
    </source>
</evidence>
<dbReference type="InterPro" id="IPR011712">
    <property type="entry name" value="Sig_transdc_His_kin_sub3_dim/P"/>
</dbReference>
<keyword evidence="12" id="KW-1185">Reference proteome</keyword>
<evidence type="ECO:0000256" key="8">
    <source>
        <dbReference type="ARBA" id="ARBA00023012"/>
    </source>
</evidence>
<evidence type="ECO:0000259" key="10">
    <source>
        <dbReference type="Pfam" id="PF07730"/>
    </source>
</evidence>
<dbReference type="EMBL" id="CP060713">
    <property type="protein sequence ID" value="QNN53223.1"/>
    <property type="molecule type" value="Genomic_DNA"/>
</dbReference>
<gene>
    <name evidence="11" type="ORF">H9L09_01670</name>
</gene>
<dbReference type="EC" id="2.7.13.3" evidence="2"/>
<dbReference type="PANTHER" id="PTHR24421:SF10">
    <property type="entry name" value="NITRATE_NITRITE SENSOR PROTEIN NARQ"/>
    <property type="match status" value="1"/>
</dbReference>
<evidence type="ECO:0000256" key="5">
    <source>
        <dbReference type="ARBA" id="ARBA00022741"/>
    </source>
</evidence>
<dbReference type="CDD" id="cd16917">
    <property type="entry name" value="HATPase_UhpB-NarQ-NarX-like"/>
    <property type="match status" value="1"/>
</dbReference>
<evidence type="ECO:0000313" key="12">
    <source>
        <dbReference type="Proteomes" id="UP000515947"/>
    </source>
</evidence>
<dbReference type="GO" id="GO:0046983">
    <property type="term" value="F:protein dimerization activity"/>
    <property type="evidence" value="ECO:0007669"/>
    <property type="project" value="InterPro"/>
</dbReference>
<accession>A0A7G9RC98</accession>
<dbReference type="PANTHER" id="PTHR24421">
    <property type="entry name" value="NITRATE/NITRITE SENSOR PROTEIN NARX-RELATED"/>
    <property type="match status" value="1"/>
</dbReference>
<evidence type="ECO:0000256" key="9">
    <source>
        <dbReference type="SAM" id="Phobius"/>
    </source>
</evidence>
<proteinExistence type="predicted"/>
<dbReference type="GO" id="GO:0005524">
    <property type="term" value="F:ATP binding"/>
    <property type="evidence" value="ECO:0007669"/>
    <property type="project" value="UniProtKB-KW"/>
</dbReference>
<dbReference type="AlphaFoldDB" id="A0A7G9RC98"/>
<name>A0A7G9RC98_9ACTN</name>
<dbReference type="Gene3D" id="1.20.5.1930">
    <property type="match status" value="1"/>
</dbReference>
<evidence type="ECO:0000256" key="7">
    <source>
        <dbReference type="ARBA" id="ARBA00022840"/>
    </source>
</evidence>
<dbReference type="GO" id="GO:0016020">
    <property type="term" value="C:membrane"/>
    <property type="evidence" value="ECO:0007669"/>
    <property type="project" value="InterPro"/>
</dbReference>
<keyword evidence="7" id="KW-0067">ATP-binding</keyword>